<sequence length="217" mass="23314">MEIVNRFSVDSTIDGAWNALLDVPLVVSCFPGATLTDTLGQDSYKGLIRVKLGPIAMEFSGLVTLSAPLGDAYTATVEATWQETRNRGSANTVTTFSLSRLSDAAGTQVDVRTSVQMAGQVAQYGRGVGIINAVSEQMVRQFAANLLEKLADRQTEAVVPRVDTDAFASTSTGEREPVAATRRDNAAGPTNEISLLGLLWKTLVSKCRQWFARPRSS</sequence>
<proteinExistence type="predicted"/>
<comment type="caution">
    <text evidence="1">The sequence shown here is derived from an EMBL/GenBank/DDBJ whole genome shotgun (WGS) entry which is preliminary data.</text>
</comment>
<protein>
    <submittedName>
        <fullName evidence="1">SRPBCC family protein</fullName>
    </submittedName>
</protein>
<dbReference type="EMBL" id="JAYMRU010000029">
    <property type="protein sequence ID" value="MEM5404401.1"/>
    <property type="molecule type" value="Genomic_DNA"/>
</dbReference>
<gene>
    <name evidence="1" type="ORF">VSR83_30975</name>
</gene>
<evidence type="ECO:0000313" key="2">
    <source>
        <dbReference type="Proteomes" id="UP001392318"/>
    </source>
</evidence>
<dbReference type="Proteomes" id="UP001392318">
    <property type="component" value="Unassembled WGS sequence"/>
</dbReference>
<evidence type="ECO:0000313" key="1">
    <source>
        <dbReference type="EMBL" id="MEM5404401.1"/>
    </source>
</evidence>
<reference evidence="1" key="1">
    <citation type="submission" date="2024-01" db="EMBL/GenBank/DDBJ databases">
        <title>The diversity of rhizobia nodulating Mimosa spp. in eleven states of Brazil covering several biomes is determined by host plant, location, and edaphic factors.</title>
        <authorList>
            <person name="Rouws L."/>
            <person name="Barauna A."/>
            <person name="Beukes C."/>
            <person name="De Faria S.M."/>
            <person name="Gross E."/>
            <person name="Dos Reis Junior F.B."/>
            <person name="Simon M."/>
            <person name="Maluk M."/>
            <person name="Odee D.W."/>
            <person name="Kenicer G."/>
            <person name="Young J.P.W."/>
            <person name="Reis V.M."/>
            <person name="Zilli J."/>
            <person name="James E.K."/>
        </authorList>
    </citation>
    <scope>NUCLEOTIDE SEQUENCE</scope>
    <source>
        <strain evidence="1">JPY452</strain>
    </source>
</reference>
<organism evidence="1 2">
    <name type="scientific">Paraburkholderia unamae</name>
    <dbReference type="NCBI Taxonomy" id="219649"/>
    <lineage>
        <taxon>Bacteria</taxon>
        <taxon>Pseudomonadati</taxon>
        <taxon>Pseudomonadota</taxon>
        <taxon>Betaproteobacteria</taxon>
        <taxon>Burkholderiales</taxon>
        <taxon>Burkholderiaceae</taxon>
        <taxon>Paraburkholderia</taxon>
    </lineage>
</organism>
<name>A0ACC6RSB8_9BURK</name>
<keyword evidence="2" id="KW-1185">Reference proteome</keyword>
<accession>A0ACC6RSB8</accession>